<proteinExistence type="predicted"/>
<organism evidence="2 3">
    <name type="scientific">Biomphalaria pfeifferi</name>
    <name type="common">Bloodfluke planorb</name>
    <name type="synonym">Freshwater snail</name>
    <dbReference type="NCBI Taxonomy" id="112525"/>
    <lineage>
        <taxon>Eukaryota</taxon>
        <taxon>Metazoa</taxon>
        <taxon>Spiralia</taxon>
        <taxon>Lophotrochozoa</taxon>
        <taxon>Mollusca</taxon>
        <taxon>Gastropoda</taxon>
        <taxon>Heterobranchia</taxon>
        <taxon>Euthyneura</taxon>
        <taxon>Panpulmonata</taxon>
        <taxon>Hygrophila</taxon>
        <taxon>Lymnaeoidea</taxon>
        <taxon>Planorbidae</taxon>
        <taxon>Biomphalaria</taxon>
    </lineage>
</organism>
<evidence type="ECO:0000256" key="1">
    <source>
        <dbReference type="SAM" id="Phobius"/>
    </source>
</evidence>
<feature type="transmembrane region" description="Helical" evidence="1">
    <location>
        <begin position="15"/>
        <end position="34"/>
    </location>
</feature>
<keyword evidence="1" id="KW-0472">Membrane</keyword>
<gene>
    <name evidence="2" type="ORF">Bpfe_009685</name>
</gene>
<keyword evidence="1" id="KW-1133">Transmembrane helix</keyword>
<protein>
    <submittedName>
        <fullName evidence="2">Glycoprotein 3-alpha-L-fucosyltransferase A-like isoform X1</fullName>
    </submittedName>
</protein>
<name>A0AAD8FET9_BIOPF</name>
<sequence>MFPTLLFRRSLVRTLHILFVVFVIHYFLGFVPFLRPSDQVRHAQNGTDKTQDTKDDLIFSNALTKASDSSRSKISQSRVMKIMDFNPKPNCAHRLKFKKCEFDACAMTTNPQEADIVMFNAVNMKDLILPKRPIGQIVFSQKP</sequence>
<keyword evidence="3" id="KW-1185">Reference proteome</keyword>
<keyword evidence="1" id="KW-0812">Transmembrane</keyword>
<evidence type="ECO:0000313" key="2">
    <source>
        <dbReference type="EMBL" id="KAK0060816.1"/>
    </source>
</evidence>
<dbReference type="EMBL" id="JASAOG010000033">
    <property type="protein sequence ID" value="KAK0060816.1"/>
    <property type="molecule type" value="Genomic_DNA"/>
</dbReference>
<evidence type="ECO:0000313" key="3">
    <source>
        <dbReference type="Proteomes" id="UP001233172"/>
    </source>
</evidence>
<reference evidence="2" key="2">
    <citation type="submission" date="2023-04" db="EMBL/GenBank/DDBJ databases">
        <authorList>
            <person name="Bu L."/>
            <person name="Lu L."/>
            <person name="Laidemitt M.R."/>
            <person name="Zhang S.M."/>
            <person name="Mutuku M."/>
            <person name="Mkoji G."/>
            <person name="Steinauer M."/>
            <person name="Loker E.S."/>
        </authorList>
    </citation>
    <scope>NUCLEOTIDE SEQUENCE</scope>
    <source>
        <strain evidence="2">KasaAsao</strain>
        <tissue evidence="2">Whole Snail</tissue>
    </source>
</reference>
<accession>A0AAD8FET9</accession>
<comment type="caution">
    <text evidence="2">The sequence shown here is derived from an EMBL/GenBank/DDBJ whole genome shotgun (WGS) entry which is preliminary data.</text>
</comment>
<dbReference type="AlphaFoldDB" id="A0AAD8FET9"/>
<dbReference type="Proteomes" id="UP001233172">
    <property type="component" value="Unassembled WGS sequence"/>
</dbReference>
<reference evidence="2" key="1">
    <citation type="journal article" date="2023" name="PLoS Negl. Trop. Dis.">
        <title>A genome sequence for Biomphalaria pfeifferi, the major vector snail for the human-infecting parasite Schistosoma mansoni.</title>
        <authorList>
            <person name="Bu L."/>
            <person name="Lu L."/>
            <person name="Laidemitt M.R."/>
            <person name="Zhang S.M."/>
            <person name="Mutuku M."/>
            <person name="Mkoji G."/>
            <person name="Steinauer M."/>
            <person name="Loker E.S."/>
        </authorList>
    </citation>
    <scope>NUCLEOTIDE SEQUENCE</scope>
    <source>
        <strain evidence="2">KasaAsao</strain>
    </source>
</reference>